<proteinExistence type="predicted"/>
<dbReference type="KEGG" id="dra:DR_2249"/>
<evidence type="ECO:0000313" key="2">
    <source>
        <dbReference type="EMBL" id="AAF11795.1"/>
    </source>
</evidence>
<dbReference type="PANTHER" id="PTHR42850:SF7">
    <property type="entry name" value="BIS(5'-NUCLEOSYL)-TETRAPHOSPHATASE PRPE [ASYMMETRICAL]"/>
    <property type="match status" value="1"/>
</dbReference>
<dbReference type="InterPro" id="IPR050126">
    <property type="entry name" value="Ap4A_hydrolase"/>
</dbReference>
<dbReference type="PATRIC" id="fig|243230.17.peg.2477"/>
<gene>
    <name evidence="2" type="ordered locus">DR_2249</name>
</gene>
<dbReference type="eggNOG" id="COG4639">
    <property type="taxonomic scope" value="Bacteria"/>
</dbReference>
<dbReference type="CDD" id="cd07423">
    <property type="entry name" value="MPP_Prp_like"/>
    <property type="match status" value="1"/>
</dbReference>
<dbReference type="InterPro" id="IPR041780">
    <property type="entry name" value="MPP_PrpE-like"/>
</dbReference>
<dbReference type="InterPro" id="IPR004843">
    <property type="entry name" value="Calcineurin-like_PHP"/>
</dbReference>
<evidence type="ECO:0000259" key="1">
    <source>
        <dbReference type="Pfam" id="PF00149"/>
    </source>
</evidence>
<dbReference type="SUPFAM" id="SSF52540">
    <property type="entry name" value="P-loop containing nucleoside triphosphate hydrolases"/>
    <property type="match status" value="1"/>
</dbReference>
<organism evidence="2 3">
    <name type="scientific">Deinococcus radiodurans (strain ATCC 13939 / DSM 20539 / JCM 16871 / CCUG 27074 / LMG 4051 / NBRC 15346 / NCIMB 9279 / VKM B-1422 / R1)</name>
    <dbReference type="NCBI Taxonomy" id="243230"/>
    <lineage>
        <taxon>Bacteria</taxon>
        <taxon>Thermotogati</taxon>
        <taxon>Deinococcota</taxon>
        <taxon>Deinococci</taxon>
        <taxon>Deinococcales</taxon>
        <taxon>Deinococcaceae</taxon>
        <taxon>Deinococcus</taxon>
    </lineage>
</organism>
<dbReference type="Proteomes" id="UP000002524">
    <property type="component" value="Chromosome 1"/>
</dbReference>
<dbReference type="eggNOG" id="COG0639">
    <property type="taxonomic scope" value="Bacteria"/>
</dbReference>
<dbReference type="FunCoup" id="Q9RS78">
    <property type="interactions" value="10"/>
</dbReference>
<dbReference type="InterPro" id="IPR027417">
    <property type="entry name" value="P-loop_NTPase"/>
</dbReference>
<dbReference type="AlphaFoldDB" id="Q9RS78"/>
<protein>
    <submittedName>
        <fullName evidence="2">Protein serine-threonine phosphatase, putative</fullName>
    </submittedName>
</protein>
<reference evidence="2 3" key="1">
    <citation type="journal article" date="1999" name="Science">
        <title>Genome sequence of the radioresistant bacterium Deinococcus radiodurans R1.</title>
        <authorList>
            <person name="White O."/>
            <person name="Eisen J.A."/>
            <person name="Heidelberg J.F."/>
            <person name="Hickey E.K."/>
            <person name="Peterson J.D."/>
            <person name="Dodson R.J."/>
            <person name="Haft D.H."/>
            <person name="Gwinn M.L."/>
            <person name="Nelson W.C."/>
            <person name="Richardson D.L."/>
            <person name="Moffat K.S."/>
            <person name="Qin H."/>
            <person name="Jiang L."/>
            <person name="Pamphile W."/>
            <person name="Crosby M."/>
            <person name="Shen M."/>
            <person name="Vamathevan J.J."/>
            <person name="Lam P."/>
            <person name="McDonald L."/>
            <person name="Utterback T."/>
            <person name="Zalewski C."/>
            <person name="Makarova K.S."/>
            <person name="Aravind L."/>
            <person name="Daly M.J."/>
            <person name="Minton K.W."/>
            <person name="Fleischmann R.D."/>
            <person name="Ketchum K.A."/>
            <person name="Nelson K.E."/>
            <person name="Salzberg S."/>
            <person name="Smith H.O."/>
            <person name="Venter J.C."/>
            <person name="Fraser C.M."/>
        </authorList>
    </citation>
    <scope>NUCLEOTIDE SEQUENCE [LARGE SCALE GENOMIC DNA]</scope>
    <source>
        <strain evidence="3">ATCC 13939 / DSM 20539 / JCM 16871 / LMG 4051 / NBRC 15346 / NCIMB 9279 / R1 / VKM B-1422</strain>
    </source>
</reference>
<dbReference type="PaxDb" id="243230-DR_2249"/>
<dbReference type="SUPFAM" id="SSF56300">
    <property type="entry name" value="Metallo-dependent phosphatases"/>
    <property type="match status" value="1"/>
</dbReference>
<accession>Q9RS78</accession>
<dbReference type="InterPro" id="IPR029052">
    <property type="entry name" value="Metallo-depent_PP-like"/>
</dbReference>
<dbReference type="PANTHER" id="PTHR42850">
    <property type="entry name" value="METALLOPHOSPHOESTERASE"/>
    <property type="match status" value="1"/>
</dbReference>
<dbReference type="InterPro" id="IPR006186">
    <property type="entry name" value="Ser/Thr-sp_prot-phosphatase"/>
</dbReference>
<evidence type="ECO:0000313" key="3">
    <source>
        <dbReference type="Proteomes" id="UP000002524"/>
    </source>
</evidence>
<dbReference type="OrthoDB" id="9779903at2"/>
<dbReference type="EnsemblBacteria" id="AAF11795">
    <property type="protein sequence ID" value="AAF11795"/>
    <property type="gene ID" value="DR_2249"/>
</dbReference>
<dbReference type="GO" id="GO:0005737">
    <property type="term" value="C:cytoplasm"/>
    <property type="evidence" value="ECO:0000318"/>
    <property type="project" value="GO_Central"/>
</dbReference>
<dbReference type="PRINTS" id="PR00114">
    <property type="entry name" value="STPHPHTASE"/>
</dbReference>
<sequence length="426" mass="46064">MCQHEPNMTLALVPEPVRIDLPALALVALVGASASGKSTFAARQFQPDEVLRVEDFQRAGEADAALDNLYTAAAQRLAQGKLTVIEANLVRPADRRRLVELARAHDVAPVAIVFDLARSLLEARLAARECCPELLDLTSQVAELRRTRRGLPQEGFRQVWTLDSPQAADSAQVRRIPLPVDRRELCGPFDFIGDVHGCLDELRELLTCLGYRVTDDGAVPPPGRTAVFLGDLVDRGPYSAGTLRLVMNMVAAGAALCVPGNHDEKLRRALGGRAVKPLHGLDVTLAQLEAAGADFQAQVQAFYGSLSSHLVLDSGRVVAAHGGLPQRYQGRDSERARHFALYGDVNGRSDAAGLPLRRDWAAEYRGDALVVYGHTPVRQPRWLNRTVDIDTGCAFGGALSALRYPELEVVSVPACAQYAVPGRPLG</sequence>
<dbReference type="InParanoid" id="Q9RS78"/>
<name>Q9RS78_DEIRA</name>
<dbReference type="Gene3D" id="3.60.21.10">
    <property type="match status" value="1"/>
</dbReference>
<feature type="domain" description="Calcineurin-like phosphoesterase" evidence="1">
    <location>
        <begin position="188"/>
        <end position="377"/>
    </location>
</feature>
<dbReference type="PIR" id="C75297">
    <property type="entry name" value="C75297"/>
</dbReference>
<dbReference type="HOGENOM" id="CLU_660084_0_0_0"/>
<dbReference type="STRING" id="243230.DR_2249"/>
<dbReference type="Gene3D" id="3.40.50.300">
    <property type="entry name" value="P-loop containing nucleotide triphosphate hydrolases"/>
    <property type="match status" value="1"/>
</dbReference>
<keyword evidence="3" id="KW-1185">Reference proteome</keyword>
<dbReference type="GO" id="GO:0016791">
    <property type="term" value="F:phosphatase activity"/>
    <property type="evidence" value="ECO:0000318"/>
    <property type="project" value="GO_Central"/>
</dbReference>
<dbReference type="Pfam" id="PF00149">
    <property type="entry name" value="Metallophos"/>
    <property type="match status" value="1"/>
</dbReference>
<dbReference type="EMBL" id="AE000513">
    <property type="protein sequence ID" value="AAF11795.1"/>
    <property type="molecule type" value="Genomic_DNA"/>
</dbReference>
<dbReference type="Pfam" id="PF13671">
    <property type="entry name" value="AAA_33"/>
    <property type="match status" value="1"/>
</dbReference>